<evidence type="ECO:0000259" key="1">
    <source>
        <dbReference type="Pfam" id="PF05050"/>
    </source>
</evidence>
<dbReference type="SUPFAM" id="SSF48452">
    <property type="entry name" value="TPR-like"/>
    <property type="match status" value="1"/>
</dbReference>
<dbReference type="SUPFAM" id="SSF53335">
    <property type="entry name" value="S-adenosyl-L-methionine-dependent methyltransferases"/>
    <property type="match status" value="1"/>
</dbReference>
<dbReference type="InterPro" id="IPR011990">
    <property type="entry name" value="TPR-like_helical_dom_sf"/>
</dbReference>
<proteinExistence type="predicted"/>
<keyword evidence="3" id="KW-1185">Reference proteome</keyword>
<dbReference type="Pfam" id="PF05050">
    <property type="entry name" value="Methyltransf_21"/>
    <property type="match status" value="1"/>
</dbReference>
<dbReference type="PANTHER" id="PTHR34203:SF13">
    <property type="entry name" value="EXPRESSED PROTEIN"/>
    <property type="match status" value="1"/>
</dbReference>
<dbReference type="GO" id="GO:0032259">
    <property type="term" value="P:methylation"/>
    <property type="evidence" value="ECO:0007669"/>
    <property type="project" value="UniProtKB-KW"/>
</dbReference>
<dbReference type="Gene3D" id="1.25.40.10">
    <property type="entry name" value="Tetratricopeptide repeat domain"/>
    <property type="match status" value="1"/>
</dbReference>
<dbReference type="GO" id="GO:0008168">
    <property type="term" value="F:methyltransferase activity"/>
    <property type="evidence" value="ECO:0007669"/>
    <property type="project" value="UniProtKB-KW"/>
</dbReference>
<dbReference type="EMBL" id="JAZHPZ010000012">
    <property type="protein sequence ID" value="MEF2968106.1"/>
    <property type="molecule type" value="Genomic_DNA"/>
</dbReference>
<reference evidence="2 3" key="1">
    <citation type="submission" date="2024-02" db="EMBL/GenBank/DDBJ databases">
        <title>A nitrogen-fixing paenibacillus bacterium.</title>
        <authorList>
            <person name="Zhang W.L."/>
            <person name="Chen S.F."/>
        </authorList>
    </citation>
    <scope>NUCLEOTIDE SEQUENCE [LARGE SCALE GENOMIC DNA]</scope>
    <source>
        <strain evidence="2 3">M1</strain>
    </source>
</reference>
<accession>A0ABU7VWG5</accession>
<dbReference type="Proteomes" id="UP001306950">
    <property type="component" value="Unassembled WGS sequence"/>
</dbReference>
<comment type="caution">
    <text evidence="2">The sequence shown here is derived from an EMBL/GenBank/DDBJ whole genome shotgun (WGS) entry which is preliminary data.</text>
</comment>
<organism evidence="2 3">
    <name type="scientific">Paenibacillus haidiansis</name>
    <dbReference type="NCBI Taxonomy" id="1574488"/>
    <lineage>
        <taxon>Bacteria</taxon>
        <taxon>Bacillati</taxon>
        <taxon>Bacillota</taxon>
        <taxon>Bacilli</taxon>
        <taxon>Bacillales</taxon>
        <taxon>Paenibacillaceae</taxon>
        <taxon>Paenibacillus</taxon>
    </lineage>
</organism>
<dbReference type="RefSeq" id="WP_331848318.1">
    <property type="nucleotide sequence ID" value="NZ_JAZHPZ010000012.1"/>
</dbReference>
<feature type="domain" description="Methyltransferase FkbM" evidence="1">
    <location>
        <begin position="190"/>
        <end position="327"/>
    </location>
</feature>
<name>A0ABU7VWG5_9BACL</name>
<gene>
    <name evidence="2" type="ORF">V3851_19940</name>
</gene>
<dbReference type="Gene3D" id="3.40.50.150">
    <property type="entry name" value="Vaccinia Virus protein VP39"/>
    <property type="match status" value="1"/>
</dbReference>
<sequence>MSNEIVTIFDFPIRDINDPVFLSELVQTILKTKVLAEDLPELILRSYGQLATVNELLNNLAIYFWQSQNYDYVIPLLNSSLELAPNYADALYNMGYILHQLGEDRLSLDYLNQIYHKTNEATDLVHEINDKLDSGPAFLKEYSVQMLQEPGVKFPVYVRLGTSDPTVYKQIFQGRDYIFPLSFSPKLIIDGGANVGYGSVLFANAYPEAQIVAIEPEASNYEVLQYNTAPYKHITTVNSGLWNKDTHLKVKDNGLDKWGAMVEETSESDPDAFKAVTISSLMANYVGQEIDILKLDIEGAERELFTSDYEEWLSKVKVLIIELHDVMKPGCSKAFYNAVSNYNFVTFIRGENLVLFREEVYFGRK</sequence>
<evidence type="ECO:0000313" key="2">
    <source>
        <dbReference type="EMBL" id="MEF2968106.1"/>
    </source>
</evidence>
<protein>
    <submittedName>
        <fullName evidence="2">FkbM family methyltransferase</fullName>
    </submittedName>
</protein>
<keyword evidence="2" id="KW-0808">Transferase</keyword>
<dbReference type="NCBIfam" id="TIGR01444">
    <property type="entry name" value="fkbM_fam"/>
    <property type="match status" value="1"/>
</dbReference>
<dbReference type="InterPro" id="IPR029063">
    <property type="entry name" value="SAM-dependent_MTases_sf"/>
</dbReference>
<dbReference type="PANTHER" id="PTHR34203">
    <property type="entry name" value="METHYLTRANSFERASE, FKBM FAMILY PROTEIN"/>
    <property type="match status" value="1"/>
</dbReference>
<evidence type="ECO:0000313" key="3">
    <source>
        <dbReference type="Proteomes" id="UP001306950"/>
    </source>
</evidence>
<keyword evidence="2" id="KW-0489">Methyltransferase</keyword>
<dbReference type="InterPro" id="IPR006342">
    <property type="entry name" value="FkbM_mtfrase"/>
</dbReference>
<dbReference type="InterPro" id="IPR052514">
    <property type="entry name" value="SAM-dependent_MTase"/>
</dbReference>